<feature type="compositionally biased region" description="Polar residues" evidence="1">
    <location>
        <begin position="76"/>
        <end position="85"/>
    </location>
</feature>
<dbReference type="AlphaFoldDB" id="W2RP90"/>
<dbReference type="RefSeq" id="XP_008718881.1">
    <property type="nucleotide sequence ID" value="XM_008720659.1"/>
</dbReference>
<sequence length="184" mass="20757">MPQPEMVMVPGVNGRPAEFLTRKAKAKRDEQEACRKEKDNEAEARPASNNASETFPSSNISDRENDQGSSAEAMFSRTSPTTYDSCSDRLKKDDIDDKLSKKIGGKVAKKKPRKPYDIGKLRQNFAGTVYGDDRRSAIQYRAQKWSSHSRRYRDSSNGEESRKHTLQISEKDNSTPGQTNLVPR</sequence>
<feature type="compositionally biased region" description="Basic and acidic residues" evidence="1">
    <location>
        <begin position="86"/>
        <end position="100"/>
    </location>
</feature>
<name>W2RP90_CYPE1</name>
<dbReference type="Proteomes" id="UP000030752">
    <property type="component" value="Unassembled WGS sequence"/>
</dbReference>
<dbReference type="HOGENOM" id="CLU_1468112_0_0_1"/>
<gene>
    <name evidence="2" type="ORF">HMPREF1541_06323</name>
</gene>
<feature type="compositionally biased region" description="Polar residues" evidence="1">
    <location>
        <begin position="47"/>
        <end position="60"/>
    </location>
</feature>
<organism evidence="2 3">
    <name type="scientific">Cyphellophora europaea (strain CBS 101466)</name>
    <name type="common">Phialophora europaea</name>
    <dbReference type="NCBI Taxonomy" id="1220924"/>
    <lineage>
        <taxon>Eukaryota</taxon>
        <taxon>Fungi</taxon>
        <taxon>Dikarya</taxon>
        <taxon>Ascomycota</taxon>
        <taxon>Pezizomycotina</taxon>
        <taxon>Eurotiomycetes</taxon>
        <taxon>Chaetothyriomycetidae</taxon>
        <taxon>Chaetothyriales</taxon>
        <taxon>Cyphellophoraceae</taxon>
        <taxon>Cyphellophora</taxon>
    </lineage>
</organism>
<dbReference type="GeneID" id="19973662"/>
<evidence type="ECO:0000313" key="2">
    <source>
        <dbReference type="EMBL" id="ETN38292.1"/>
    </source>
</evidence>
<feature type="region of interest" description="Disordered" evidence="1">
    <location>
        <begin position="1"/>
        <end position="119"/>
    </location>
</feature>
<accession>W2RP90</accession>
<dbReference type="EMBL" id="KB822722">
    <property type="protein sequence ID" value="ETN38292.1"/>
    <property type="molecule type" value="Genomic_DNA"/>
</dbReference>
<feature type="compositionally biased region" description="Basic residues" evidence="1">
    <location>
        <begin position="101"/>
        <end position="113"/>
    </location>
</feature>
<evidence type="ECO:0000256" key="1">
    <source>
        <dbReference type="SAM" id="MobiDB-lite"/>
    </source>
</evidence>
<proteinExistence type="predicted"/>
<feature type="compositionally biased region" description="Basic and acidic residues" evidence="1">
    <location>
        <begin position="152"/>
        <end position="173"/>
    </location>
</feature>
<dbReference type="InParanoid" id="W2RP90"/>
<dbReference type="VEuPathDB" id="FungiDB:HMPREF1541_06323"/>
<evidence type="ECO:0000313" key="3">
    <source>
        <dbReference type="Proteomes" id="UP000030752"/>
    </source>
</evidence>
<feature type="region of interest" description="Disordered" evidence="1">
    <location>
        <begin position="141"/>
        <end position="184"/>
    </location>
</feature>
<protein>
    <submittedName>
        <fullName evidence="2">Uncharacterized protein</fullName>
    </submittedName>
</protein>
<keyword evidence="3" id="KW-1185">Reference proteome</keyword>
<reference evidence="2 3" key="1">
    <citation type="submission" date="2013-03" db="EMBL/GenBank/DDBJ databases">
        <title>The Genome Sequence of Phialophora europaea CBS 101466.</title>
        <authorList>
            <consortium name="The Broad Institute Genomics Platform"/>
            <person name="Cuomo C."/>
            <person name="de Hoog S."/>
            <person name="Gorbushina A."/>
            <person name="Walker B."/>
            <person name="Young S.K."/>
            <person name="Zeng Q."/>
            <person name="Gargeya S."/>
            <person name="Fitzgerald M."/>
            <person name="Haas B."/>
            <person name="Abouelleil A."/>
            <person name="Allen A.W."/>
            <person name="Alvarado L."/>
            <person name="Arachchi H.M."/>
            <person name="Berlin A.M."/>
            <person name="Chapman S.B."/>
            <person name="Gainer-Dewar J."/>
            <person name="Goldberg J."/>
            <person name="Griggs A."/>
            <person name="Gujja S."/>
            <person name="Hansen M."/>
            <person name="Howarth C."/>
            <person name="Imamovic A."/>
            <person name="Ireland A."/>
            <person name="Larimer J."/>
            <person name="McCowan C."/>
            <person name="Murphy C."/>
            <person name="Pearson M."/>
            <person name="Poon T.W."/>
            <person name="Priest M."/>
            <person name="Roberts A."/>
            <person name="Saif S."/>
            <person name="Shea T."/>
            <person name="Sisk P."/>
            <person name="Sykes S."/>
            <person name="Wortman J."/>
            <person name="Nusbaum C."/>
            <person name="Birren B."/>
        </authorList>
    </citation>
    <scope>NUCLEOTIDE SEQUENCE [LARGE SCALE GENOMIC DNA]</scope>
    <source>
        <strain evidence="2 3">CBS 101466</strain>
    </source>
</reference>
<feature type="compositionally biased region" description="Basic and acidic residues" evidence="1">
    <location>
        <begin position="27"/>
        <end position="44"/>
    </location>
</feature>
<feature type="compositionally biased region" description="Polar residues" evidence="1">
    <location>
        <begin position="174"/>
        <end position="184"/>
    </location>
</feature>